<evidence type="ECO:0000256" key="1">
    <source>
        <dbReference type="ARBA" id="ARBA00010617"/>
    </source>
</evidence>
<dbReference type="PRINTS" id="PR00385">
    <property type="entry name" value="P450"/>
</dbReference>
<dbReference type="InterPro" id="IPR050364">
    <property type="entry name" value="Cytochrome_P450_fung"/>
</dbReference>
<evidence type="ECO:0000256" key="5">
    <source>
        <dbReference type="PIRSR" id="PIRSR602401-1"/>
    </source>
</evidence>
<keyword evidence="3" id="KW-0560">Oxidoreductase</keyword>
<dbReference type="InterPro" id="IPR002401">
    <property type="entry name" value="Cyt_P450_E_grp-I"/>
</dbReference>
<name>A0A2G7G2J6_9EURO</name>
<dbReference type="Proteomes" id="UP000231358">
    <property type="component" value="Unassembled WGS sequence"/>
</dbReference>
<dbReference type="InterPro" id="IPR036396">
    <property type="entry name" value="Cyt_P450_sf"/>
</dbReference>
<gene>
    <name evidence="7" type="ORF">AARAC_004299</name>
</gene>
<keyword evidence="6" id="KW-1133">Transmembrane helix</keyword>
<evidence type="ECO:0000313" key="7">
    <source>
        <dbReference type="EMBL" id="PIG87049.1"/>
    </source>
</evidence>
<dbReference type="Pfam" id="PF00067">
    <property type="entry name" value="p450"/>
    <property type="match status" value="2"/>
</dbReference>
<feature type="binding site" description="axial binding residue" evidence="5">
    <location>
        <position position="421"/>
    </location>
    <ligand>
        <name>heme</name>
        <dbReference type="ChEBI" id="CHEBI:30413"/>
    </ligand>
    <ligandPart>
        <name>Fe</name>
        <dbReference type="ChEBI" id="CHEBI:18248"/>
    </ligandPart>
</feature>
<keyword evidence="5" id="KW-0349">Heme</keyword>
<comment type="similarity">
    <text evidence="1">Belongs to the cytochrome P450 family.</text>
</comment>
<sequence length="514" mass="58938">MAFAWVTLGNAITRILYLLPGILLSILFLAVWYVLVDYIRILCLRQSLPPGPFPWPLIGNHYQVKLPRPWLWLDELSRPHESALITLWRGHQPMIFFHDAWAISELLDKRSHIYSSRPRMVMLGDSRSQAVRAHRPIQDNEIKVMLQDLLQQPENFVKAIERYTVSVVSCVGFGRRVDKMDDIVAQMALKFIEGVDLTIPGQFLMESLPLLLRLPRLVYPLASRILENNRKMTRFFTSLSREAATSHNASQQHFSASLMQKYEKGKLLDEEIAFLTGNLIGGGVDTTSSTTISFIFAMCAFPDVQQEAYAEIDTVVGDDRMPDWSDEENLPYCRALVSECLRWRTVTILGGIPHAPIQDDVYEGYTIPKGTWIAGNMWSIHRNPRDFPDPDRFKPERFLGERRPFPNKKGHSAFGWGRRQCSGQPLAEQGLFLTFARLLWAFKMTPALDSTGQEEKLDIFAFTESENIRPEVFRARFIPRSEARPGIIMREASVAREYLKDLDGETNVKMPSFE</sequence>
<comment type="caution">
    <text evidence="7">The sequence shown here is derived from an EMBL/GenBank/DDBJ whole genome shotgun (WGS) entry which is preliminary data.</text>
</comment>
<protein>
    <recommendedName>
        <fullName evidence="9">Cytochrome P450</fullName>
    </recommendedName>
</protein>
<dbReference type="PRINTS" id="PR00463">
    <property type="entry name" value="EP450I"/>
</dbReference>
<evidence type="ECO:0000256" key="4">
    <source>
        <dbReference type="ARBA" id="ARBA00023004"/>
    </source>
</evidence>
<dbReference type="GO" id="GO:0005506">
    <property type="term" value="F:iron ion binding"/>
    <property type="evidence" value="ECO:0007669"/>
    <property type="project" value="InterPro"/>
</dbReference>
<dbReference type="GO" id="GO:0020037">
    <property type="term" value="F:heme binding"/>
    <property type="evidence" value="ECO:0007669"/>
    <property type="project" value="InterPro"/>
</dbReference>
<evidence type="ECO:0000256" key="6">
    <source>
        <dbReference type="SAM" id="Phobius"/>
    </source>
</evidence>
<dbReference type="AlphaFoldDB" id="A0A2G7G2J6"/>
<dbReference type="PANTHER" id="PTHR46300">
    <property type="entry name" value="P450, PUTATIVE (EUROFUNG)-RELATED-RELATED"/>
    <property type="match status" value="1"/>
</dbReference>
<feature type="transmembrane region" description="Helical" evidence="6">
    <location>
        <begin position="15"/>
        <end position="36"/>
    </location>
</feature>
<organism evidence="7 8">
    <name type="scientific">Aspergillus arachidicola</name>
    <dbReference type="NCBI Taxonomy" id="656916"/>
    <lineage>
        <taxon>Eukaryota</taxon>
        <taxon>Fungi</taxon>
        <taxon>Dikarya</taxon>
        <taxon>Ascomycota</taxon>
        <taxon>Pezizomycotina</taxon>
        <taxon>Eurotiomycetes</taxon>
        <taxon>Eurotiomycetidae</taxon>
        <taxon>Eurotiales</taxon>
        <taxon>Aspergillaceae</taxon>
        <taxon>Aspergillus</taxon>
        <taxon>Aspergillus subgen. Circumdati</taxon>
    </lineage>
</organism>
<keyword evidence="6" id="KW-0812">Transmembrane</keyword>
<dbReference type="PANTHER" id="PTHR46300:SF4">
    <property type="entry name" value="CYTOCHROME P450 98A3"/>
    <property type="match status" value="1"/>
</dbReference>
<dbReference type="InterPro" id="IPR001128">
    <property type="entry name" value="Cyt_P450"/>
</dbReference>
<proteinExistence type="inferred from homology"/>
<keyword evidence="8" id="KW-1185">Reference proteome</keyword>
<keyword evidence="4 5" id="KW-0408">Iron</keyword>
<evidence type="ECO:0008006" key="9">
    <source>
        <dbReference type="Google" id="ProtNLM"/>
    </source>
</evidence>
<accession>A0A2G7G2J6</accession>
<reference evidence="7 8" key="1">
    <citation type="submission" date="2017-05" db="EMBL/GenBank/DDBJ databases">
        <title>Genome sequence for an aflatoxigenic pathogen of Argentinian peanut, Aspergillus arachidicola.</title>
        <authorList>
            <person name="Moore G."/>
            <person name="Beltz S.B."/>
            <person name="Mack B.M."/>
        </authorList>
    </citation>
    <scope>NUCLEOTIDE SEQUENCE [LARGE SCALE GENOMIC DNA]</scope>
    <source>
        <strain evidence="7 8">CBS 117610</strain>
    </source>
</reference>
<comment type="cofactor">
    <cofactor evidence="5">
        <name>heme</name>
        <dbReference type="ChEBI" id="CHEBI:30413"/>
    </cofactor>
</comment>
<evidence type="ECO:0000313" key="8">
    <source>
        <dbReference type="Proteomes" id="UP000231358"/>
    </source>
</evidence>
<keyword evidence="2 5" id="KW-0479">Metal-binding</keyword>
<evidence type="ECO:0000256" key="3">
    <source>
        <dbReference type="ARBA" id="ARBA00023002"/>
    </source>
</evidence>
<keyword evidence="6" id="KW-0472">Membrane</keyword>
<dbReference type="EMBL" id="NEXV01000198">
    <property type="protein sequence ID" value="PIG87049.1"/>
    <property type="molecule type" value="Genomic_DNA"/>
</dbReference>
<dbReference type="GO" id="GO:0004497">
    <property type="term" value="F:monooxygenase activity"/>
    <property type="evidence" value="ECO:0007669"/>
    <property type="project" value="InterPro"/>
</dbReference>
<dbReference type="GO" id="GO:0016705">
    <property type="term" value="F:oxidoreductase activity, acting on paired donors, with incorporation or reduction of molecular oxygen"/>
    <property type="evidence" value="ECO:0007669"/>
    <property type="project" value="InterPro"/>
</dbReference>
<dbReference type="STRING" id="656916.A0A2G7G2J6"/>
<dbReference type="Gene3D" id="1.10.630.10">
    <property type="entry name" value="Cytochrome P450"/>
    <property type="match status" value="1"/>
</dbReference>
<dbReference type="SUPFAM" id="SSF48264">
    <property type="entry name" value="Cytochrome P450"/>
    <property type="match status" value="1"/>
</dbReference>
<dbReference type="CDD" id="cd11065">
    <property type="entry name" value="CYP64-like"/>
    <property type="match status" value="1"/>
</dbReference>
<evidence type="ECO:0000256" key="2">
    <source>
        <dbReference type="ARBA" id="ARBA00022723"/>
    </source>
</evidence>